<accession>A0A517SST2</accession>
<gene>
    <name evidence="1" type="ORF">SV7mr_16870</name>
</gene>
<dbReference type="OrthoDB" id="256390at2"/>
<organism evidence="1 2">
    <name type="scientific">Stieleria bergensis</name>
    <dbReference type="NCBI Taxonomy" id="2528025"/>
    <lineage>
        <taxon>Bacteria</taxon>
        <taxon>Pseudomonadati</taxon>
        <taxon>Planctomycetota</taxon>
        <taxon>Planctomycetia</taxon>
        <taxon>Pirellulales</taxon>
        <taxon>Pirellulaceae</taxon>
        <taxon>Stieleria</taxon>
    </lineage>
</organism>
<keyword evidence="2" id="KW-1185">Reference proteome</keyword>
<dbReference type="Proteomes" id="UP000315003">
    <property type="component" value="Chromosome"/>
</dbReference>
<evidence type="ECO:0000313" key="2">
    <source>
        <dbReference type="Proteomes" id="UP000315003"/>
    </source>
</evidence>
<dbReference type="EMBL" id="CP036272">
    <property type="protein sequence ID" value="QDT59180.1"/>
    <property type="molecule type" value="Genomic_DNA"/>
</dbReference>
<dbReference type="RefSeq" id="WP_145270883.1">
    <property type="nucleotide sequence ID" value="NZ_CP036272.1"/>
</dbReference>
<reference evidence="1 2" key="1">
    <citation type="submission" date="2019-02" db="EMBL/GenBank/DDBJ databases">
        <title>Deep-cultivation of Planctomycetes and their phenomic and genomic characterization uncovers novel biology.</title>
        <authorList>
            <person name="Wiegand S."/>
            <person name="Jogler M."/>
            <person name="Boedeker C."/>
            <person name="Pinto D."/>
            <person name="Vollmers J."/>
            <person name="Rivas-Marin E."/>
            <person name="Kohn T."/>
            <person name="Peeters S.H."/>
            <person name="Heuer A."/>
            <person name="Rast P."/>
            <person name="Oberbeckmann S."/>
            <person name="Bunk B."/>
            <person name="Jeske O."/>
            <person name="Meyerdierks A."/>
            <person name="Storesund J.E."/>
            <person name="Kallscheuer N."/>
            <person name="Luecker S."/>
            <person name="Lage O.M."/>
            <person name="Pohl T."/>
            <person name="Merkel B.J."/>
            <person name="Hornburger P."/>
            <person name="Mueller R.-W."/>
            <person name="Bruemmer F."/>
            <person name="Labrenz M."/>
            <person name="Spormann A.M."/>
            <person name="Op den Camp H."/>
            <person name="Overmann J."/>
            <person name="Amann R."/>
            <person name="Jetten M.S.M."/>
            <person name="Mascher T."/>
            <person name="Medema M.H."/>
            <person name="Devos D.P."/>
            <person name="Kaster A.-K."/>
            <person name="Ovreas L."/>
            <person name="Rohde M."/>
            <person name="Galperin M.Y."/>
            <person name="Jogler C."/>
        </authorList>
    </citation>
    <scope>NUCLEOTIDE SEQUENCE [LARGE SCALE GENOMIC DNA]</scope>
    <source>
        <strain evidence="1 2">SV_7m_r</strain>
    </source>
</reference>
<name>A0A517SST2_9BACT</name>
<evidence type="ECO:0000313" key="1">
    <source>
        <dbReference type="EMBL" id="QDT59180.1"/>
    </source>
</evidence>
<proteinExistence type="predicted"/>
<dbReference type="AlphaFoldDB" id="A0A517SST2"/>
<sequence>MNPSDFADHCHQVAAERARQCGGTAAQPGCDGGNIGPDGKPLSTAEMLIGLFQSFRPDGERLGDLLEPLPQAPQLLDRILPLYEVAGSGQRPGGGKDAFFVVRDAPELAPELAKQLGMQWLQGLQTIASQTGQHAISEHLGTDIEIRVLQGKAPKHPKEPVDRSKLLTIIADQLPEILNDLHSGAGSLNDADEQTAETHASLLAPAYYFIACDAMLRDYLMWPFLAETLTAADPLQAYFELWSHGVKARSFRDQQLDLYLPMPT</sequence>
<protein>
    <submittedName>
        <fullName evidence="1">Uncharacterized protein</fullName>
    </submittedName>
</protein>